<evidence type="ECO:0000313" key="8">
    <source>
        <dbReference type="Proteomes" id="UP001610335"/>
    </source>
</evidence>
<dbReference type="PANTHER" id="PTHR11530">
    <property type="entry name" value="D-AMINO ACID OXIDASE"/>
    <property type="match status" value="1"/>
</dbReference>
<evidence type="ECO:0000259" key="6">
    <source>
        <dbReference type="Pfam" id="PF01266"/>
    </source>
</evidence>
<dbReference type="EMBL" id="JBFXLS010000072">
    <property type="protein sequence ID" value="KAL2820177.1"/>
    <property type="molecule type" value="Genomic_DNA"/>
</dbReference>
<evidence type="ECO:0000256" key="5">
    <source>
        <dbReference type="ARBA" id="ARBA00023002"/>
    </source>
</evidence>
<dbReference type="InterPro" id="IPR006076">
    <property type="entry name" value="FAD-dep_OxRdtase"/>
</dbReference>
<feature type="domain" description="FAD dependent oxidoreductase" evidence="6">
    <location>
        <begin position="4"/>
        <end position="119"/>
    </location>
</feature>
<evidence type="ECO:0000313" key="7">
    <source>
        <dbReference type="EMBL" id="KAL2820177.1"/>
    </source>
</evidence>
<dbReference type="InterPro" id="IPR023209">
    <property type="entry name" value="DAO"/>
</dbReference>
<keyword evidence="8" id="KW-1185">Reference proteome</keyword>
<accession>A0ABR4HXF0</accession>
<dbReference type="Proteomes" id="UP001610335">
    <property type="component" value="Unassembled WGS sequence"/>
</dbReference>
<dbReference type="Pfam" id="PF01266">
    <property type="entry name" value="DAO"/>
    <property type="match status" value="1"/>
</dbReference>
<protein>
    <recommendedName>
        <fullName evidence="6">FAD dependent oxidoreductase domain-containing protein</fullName>
    </recommendedName>
</protein>
<dbReference type="Gene3D" id="3.40.50.720">
    <property type="entry name" value="NAD(P)-binding Rossmann-like Domain"/>
    <property type="match status" value="1"/>
</dbReference>
<keyword evidence="3" id="KW-0285">Flavoprotein</keyword>
<evidence type="ECO:0000256" key="4">
    <source>
        <dbReference type="ARBA" id="ARBA00022827"/>
    </source>
</evidence>
<comment type="caution">
    <text evidence="7">The sequence shown here is derived from an EMBL/GenBank/DDBJ whole genome shotgun (WGS) entry which is preliminary data.</text>
</comment>
<dbReference type="SUPFAM" id="SSF54373">
    <property type="entry name" value="FAD-linked reductases, C-terminal domain"/>
    <property type="match status" value="1"/>
</dbReference>
<keyword evidence="5" id="KW-0560">Oxidoreductase</keyword>
<reference evidence="7 8" key="1">
    <citation type="submission" date="2024-07" db="EMBL/GenBank/DDBJ databases">
        <title>Section-level genome sequencing and comparative genomics of Aspergillus sections Usti and Cavernicolus.</title>
        <authorList>
            <consortium name="Lawrence Berkeley National Laboratory"/>
            <person name="Nybo J.L."/>
            <person name="Vesth T.C."/>
            <person name="Theobald S."/>
            <person name="Frisvad J.C."/>
            <person name="Larsen T.O."/>
            <person name="Kjaerboelling I."/>
            <person name="Rothschild-Mancinelli K."/>
            <person name="Lyhne E.K."/>
            <person name="Kogle M.E."/>
            <person name="Barry K."/>
            <person name="Clum A."/>
            <person name="Na H."/>
            <person name="Ledsgaard L."/>
            <person name="Lin J."/>
            <person name="Lipzen A."/>
            <person name="Kuo A."/>
            <person name="Riley R."/>
            <person name="Mondo S."/>
            <person name="LaButti K."/>
            <person name="Haridas S."/>
            <person name="Pangalinan J."/>
            <person name="Salamov A.A."/>
            <person name="Simmons B.A."/>
            <person name="Magnuson J.K."/>
            <person name="Chen J."/>
            <person name="Drula E."/>
            <person name="Henrissat B."/>
            <person name="Wiebenga A."/>
            <person name="Lubbers R.J."/>
            <person name="Gomes A.C."/>
            <person name="Makela M.R."/>
            <person name="Stajich J."/>
            <person name="Grigoriev I.V."/>
            <person name="Mortensen U.H."/>
            <person name="De vries R.P."/>
            <person name="Baker S.E."/>
            <person name="Andersen M.R."/>
        </authorList>
    </citation>
    <scope>NUCLEOTIDE SEQUENCE [LARGE SCALE GENOMIC DNA]</scope>
    <source>
        <strain evidence="7 8">CBS 600.67</strain>
    </source>
</reference>
<evidence type="ECO:0000256" key="2">
    <source>
        <dbReference type="ARBA" id="ARBA00006730"/>
    </source>
</evidence>
<name>A0ABR4HXF0_9EURO</name>
<evidence type="ECO:0000256" key="3">
    <source>
        <dbReference type="ARBA" id="ARBA00022630"/>
    </source>
</evidence>
<comment type="cofactor">
    <cofactor evidence="1">
        <name>FAD</name>
        <dbReference type="ChEBI" id="CHEBI:57692"/>
    </cofactor>
</comment>
<keyword evidence="4" id="KW-0274">FAD</keyword>
<sequence>MGHDVLINATGLGSRYLQDVQDRNMLEVRSQTILAKSPCDKVYIRHGKDYLSGYTYVIPRLDGTVILGGIREYVVTSRPIDESTRHDLLRRVHANLPEVFPANPADFGIVSDLVGIQPQREAGVRVERETIGSQEVI</sequence>
<gene>
    <name evidence="7" type="ORF">BDW59DRAFT_164790</name>
</gene>
<comment type="similarity">
    <text evidence="2">Belongs to the DAMOX/DASOX family.</text>
</comment>
<organism evidence="7 8">
    <name type="scientific">Aspergillus cavernicola</name>
    <dbReference type="NCBI Taxonomy" id="176166"/>
    <lineage>
        <taxon>Eukaryota</taxon>
        <taxon>Fungi</taxon>
        <taxon>Dikarya</taxon>
        <taxon>Ascomycota</taxon>
        <taxon>Pezizomycotina</taxon>
        <taxon>Eurotiomycetes</taxon>
        <taxon>Eurotiomycetidae</taxon>
        <taxon>Eurotiales</taxon>
        <taxon>Aspergillaceae</taxon>
        <taxon>Aspergillus</taxon>
        <taxon>Aspergillus subgen. Nidulantes</taxon>
    </lineage>
</organism>
<dbReference type="Gene3D" id="3.30.9.10">
    <property type="entry name" value="D-Amino Acid Oxidase, subunit A, domain 2"/>
    <property type="match status" value="1"/>
</dbReference>
<evidence type="ECO:0000256" key="1">
    <source>
        <dbReference type="ARBA" id="ARBA00001974"/>
    </source>
</evidence>
<proteinExistence type="inferred from homology"/>
<dbReference type="PANTHER" id="PTHR11530:SF29">
    <property type="entry name" value="FAD DEPENDENT OXIDOREDUCTASE SUPERFAMILY (AFU_ORTHOLOGUE AFUA_6G10230)"/>
    <property type="match status" value="1"/>
</dbReference>